<dbReference type="AlphaFoldDB" id="A0A2P5BQH8"/>
<keyword evidence="3" id="KW-1185">Reference proteome</keyword>
<name>A0A2P5BQH8_PARAD</name>
<organism evidence="2 3">
    <name type="scientific">Parasponia andersonii</name>
    <name type="common">Sponia andersonii</name>
    <dbReference type="NCBI Taxonomy" id="3476"/>
    <lineage>
        <taxon>Eukaryota</taxon>
        <taxon>Viridiplantae</taxon>
        <taxon>Streptophyta</taxon>
        <taxon>Embryophyta</taxon>
        <taxon>Tracheophyta</taxon>
        <taxon>Spermatophyta</taxon>
        <taxon>Magnoliopsida</taxon>
        <taxon>eudicotyledons</taxon>
        <taxon>Gunneridae</taxon>
        <taxon>Pentapetalae</taxon>
        <taxon>rosids</taxon>
        <taxon>fabids</taxon>
        <taxon>Rosales</taxon>
        <taxon>Cannabaceae</taxon>
        <taxon>Parasponia</taxon>
    </lineage>
</organism>
<feature type="non-terminal residue" evidence="2">
    <location>
        <position position="199"/>
    </location>
</feature>
<dbReference type="EMBL" id="JXTB01000238">
    <property type="protein sequence ID" value="PON51059.1"/>
    <property type="molecule type" value="Genomic_DNA"/>
</dbReference>
<reference evidence="3" key="1">
    <citation type="submission" date="2016-06" db="EMBL/GenBank/DDBJ databases">
        <title>Parallel loss of symbiosis genes in relatives of nitrogen-fixing non-legume Parasponia.</title>
        <authorList>
            <person name="Van Velzen R."/>
            <person name="Holmer R."/>
            <person name="Bu F."/>
            <person name="Rutten L."/>
            <person name="Van Zeijl A."/>
            <person name="Liu W."/>
            <person name="Santuari L."/>
            <person name="Cao Q."/>
            <person name="Sharma T."/>
            <person name="Shen D."/>
            <person name="Roswanjaya Y."/>
            <person name="Wardhani T."/>
            <person name="Kalhor M.S."/>
            <person name="Jansen J."/>
            <person name="Van den Hoogen J."/>
            <person name="Gungor B."/>
            <person name="Hartog M."/>
            <person name="Hontelez J."/>
            <person name="Verver J."/>
            <person name="Yang W.-C."/>
            <person name="Schijlen E."/>
            <person name="Repin R."/>
            <person name="Schilthuizen M."/>
            <person name="Schranz E."/>
            <person name="Heidstra R."/>
            <person name="Miyata K."/>
            <person name="Fedorova E."/>
            <person name="Kohlen W."/>
            <person name="Bisseling T."/>
            <person name="Smit S."/>
            <person name="Geurts R."/>
        </authorList>
    </citation>
    <scope>NUCLEOTIDE SEQUENCE [LARGE SCALE GENOMIC DNA]</scope>
    <source>
        <strain evidence="3">cv. WU1-14</strain>
    </source>
</reference>
<protein>
    <submittedName>
        <fullName evidence="2">Uncharacterized protein</fullName>
    </submittedName>
</protein>
<evidence type="ECO:0000313" key="2">
    <source>
        <dbReference type="EMBL" id="PON51059.1"/>
    </source>
</evidence>
<evidence type="ECO:0000256" key="1">
    <source>
        <dbReference type="SAM" id="Coils"/>
    </source>
</evidence>
<keyword evidence="1" id="KW-0175">Coiled coil</keyword>
<comment type="caution">
    <text evidence="2">The sequence shown here is derived from an EMBL/GenBank/DDBJ whole genome shotgun (WGS) entry which is preliminary data.</text>
</comment>
<gene>
    <name evidence="2" type="ORF">PanWU01x14_219170</name>
</gene>
<accession>A0A2P5BQH8</accession>
<feature type="coiled-coil region" evidence="1">
    <location>
        <begin position="28"/>
        <end position="62"/>
    </location>
</feature>
<dbReference type="Proteomes" id="UP000237105">
    <property type="component" value="Unassembled WGS sequence"/>
</dbReference>
<sequence>MMRAQVELSCKHDEDLADINTLLVDLSQRQAELRLAVLRDRLVEVEKQKTRYQRQVDVLSVESYRSGSENREFEDHTEMVMPDHFDEQKGIERDHYSVKYYMQQLRDEINIAYLVDMLKLLTVEKDGPSTSASIAKELILISGPLDQTSGVPGGQPGLGALTGEGFGTVILSSDDFDPGTPPTTRVGPSAETCCTPMAG</sequence>
<proteinExistence type="predicted"/>
<evidence type="ECO:0000313" key="3">
    <source>
        <dbReference type="Proteomes" id="UP000237105"/>
    </source>
</evidence>